<keyword evidence="2" id="KW-1185">Reference proteome</keyword>
<dbReference type="Gene3D" id="3.60.10.10">
    <property type="entry name" value="Endonuclease/exonuclease/phosphatase"/>
    <property type="match status" value="1"/>
</dbReference>
<accession>A0A5J5AG87</accession>
<evidence type="ECO:0000313" key="1">
    <source>
        <dbReference type="EMBL" id="KAA8529219.1"/>
    </source>
</evidence>
<dbReference type="OrthoDB" id="1932741at2759"/>
<reference evidence="1 2" key="1">
    <citation type="submission" date="2019-09" db="EMBL/GenBank/DDBJ databases">
        <title>A chromosome-level genome assembly of the Chinese tupelo Nyssa sinensis.</title>
        <authorList>
            <person name="Yang X."/>
            <person name="Kang M."/>
            <person name="Yang Y."/>
            <person name="Xiong H."/>
            <person name="Wang M."/>
            <person name="Zhang Z."/>
            <person name="Wang Z."/>
            <person name="Wu H."/>
            <person name="Ma T."/>
            <person name="Liu J."/>
            <person name="Xi Z."/>
        </authorList>
    </citation>
    <scope>NUCLEOTIDE SEQUENCE [LARGE SCALE GENOMIC DNA]</scope>
    <source>
        <strain evidence="1">J267</strain>
        <tissue evidence="1">Leaf</tissue>
    </source>
</reference>
<protein>
    <recommendedName>
        <fullName evidence="3">Endonuclease/exonuclease/phosphatase domain-containing protein</fullName>
    </recommendedName>
</protein>
<name>A0A5J5AG87_9ASTE</name>
<dbReference type="EMBL" id="CM018044">
    <property type="protein sequence ID" value="KAA8529219.1"/>
    <property type="molecule type" value="Genomic_DNA"/>
</dbReference>
<dbReference type="PANTHER" id="PTHR33710">
    <property type="entry name" value="BNAC02G09200D PROTEIN"/>
    <property type="match status" value="1"/>
</dbReference>
<dbReference type="SUPFAM" id="SSF56219">
    <property type="entry name" value="DNase I-like"/>
    <property type="match status" value="1"/>
</dbReference>
<dbReference type="PANTHER" id="PTHR33710:SF71">
    <property type="entry name" value="ENDONUCLEASE_EXONUCLEASE_PHOSPHATASE DOMAIN-CONTAINING PROTEIN"/>
    <property type="match status" value="1"/>
</dbReference>
<proteinExistence type="predicted"/>
<evidence type="ECO:0000313" key="2">
    <source>
        <dbReference type="Proteomes" id="UP000325577"/>
    </source>
</evidence>
<evidence type="ECO:0008006" key="3">
    <source>
        <dbReference type="Google" id="ProtNLM"/>
    </source>
</evidence>
<gene>
    <name evidence="1" type="ORF">F0562_033982</name>
</gene>
<organism evidence="1 2">
    <name type="scientific">Nyssa sinensis</name>
    <dbReference type="NCBI Taxonomy" id="561372"/>
    <lineage>
        <taxon>Eukaryota</taxon>
        <taxon>Viridiplantae</taxon>
        <taxon>Streptophyta</taxon>
        <taxon>Embryophyta</taxon>
        <taxon>Tracheophyta</taxon>
        <taxon>Spermatophyta</taxon>
        <taxon>Magnoliopsida</taxon>
        <taxon>eudicotyledons</taxon>
        <taxon>Gunneridae</taxon>
        <taxon>Pentapetalae</taxon>
        <taxon>asterids</taxon>
        <taxon>Cornales</taxon>
        <taxon>Nyssaceae</taxon>
        <taxon>Nyssa</taxon>
    </lineage>
</organism>
<dbReference type="InterPro" id="IPR036691">
    <property type="entry name" value="Endo/exonu/phosph_ase_sf"/>
</dbReference>
<sequence>MILIFRTLIAYTANVLGNDPSLEKLLLSREPLFPQQLNFNGGLSQGMIRKPDDIMPRSNKKLTSNGFPSNDCRVLLSRIQLPTNRILPSGVGKKEQQERMGGSGILDEAIRDFEKCIQQIQLHDFPTKGFCHTWDNKREGQDNVQSMLDRLLVNEAWLDLFQNVEAKFLASAVFDHYPIIISFWPDTRKKPKPFKFFHFWMKHDNFKDILRQTWSSHVKGGPMFRVSSKLKILKKPLRELNNQFYSNISIRSKEARDSLSSVQALLHASPGDPLLRAREKDYLSQYAALSEVEENFYKQKSCIKWLQLGDANTSNFHSKV</sequence>
<dbReference type="Proteomes" id="UP000325577">
    <property type="component" value="Linkage Group LG20"/>
</dbReference>
<dbReference type="AlphaFoldDB" id="A0A5J5AG87"/>